<dbReference type="EMBL" id="JBHLVF010000028">
    <property type="protein sequence ID" value="MFC0392975.1"/>
    <property type="molecule type" value="Genomic_DNA"/>
</dbReference>
<dbReference type="InterPro" id="IPR050952">
    <property type="entry name" value="TRIM-NHL_E3_ligases"/>
</dbReference>
<sequence>MRTKGRLGVVLAVTAALLLTLPMTAFAEIPYAGYTYNNKQNSVPSINGYVYADSIDGFESTAGAFQDIQDIFIAKDDTLYIVDSANNRIIHYDKNKQLLGIIGDTEGKGQLNMPKGVFVTDDDKVYVADTKNNRIAVFDKDGEFVREFLDPKSKLLGSNFMYLPSKVIVDKNGNMFIVCDGLYRGLLQLNANGEFAGLFGANHVEFSLTKLISNLISTEEQKKQIAGEKPPEFSNLFLNEEGFIYTTTLGIRQEQIKRLSSVGKDTLNEQSSLKDKHYGDFNMRGGRMIYEAFVDLSVDRQGFITTVDQTTGKLFQYDSLGNPLFIFGGLGTQNGLFITPSSVAQTSDGVIYVADKSRNRIDRFRITPFGELVHKASVLYVDGLYEEAQEPWQEVLELNGNFDMAYFAIGKSLYKQERYKEAMTYFKTARASDEYSKAFLEYRKGYIQDHFAVLFAGVIGLYILFQLTKMLYRRRKRARRNGRFVSKAEGGEA</sequence>
<keyword evidence="7" id="KW-1185">Reference proteome</keyword>
<evidence type="ECO:0000256" key="2">
    <source>
        <dbReference type="PROSITE-ProRule" id="PRU00339"/>
    </source>
</evidence>
<feature type="chain" id="PRO_5046790841" description="NHL repeat-containing protein" evidence="5">
    <location>
        <begin position="28"/>
        <end position="493"/>
    </location>
</feature>
<accession>A0ABV6JAQ7</accession>
<feature type="transmembrane region" description="Helical" evidence="4">
    <location>
        <begin position="451"/>
        <end position="472"/>
    </location>
</feature>
<keyword evidence="4" id="KW-0472">Membrane</keyword>
<dbReference type="PROSITE" id="PS51125">
    <property type="entry name" value="NHL"/>
    <property type="match status" value="1"/>
</dbReference>
<dbReference type="Gene3D" id="1.25.40.10">
    <property type="entry name" value="Tetratricopeptide repeat domain"/>
    <property type="match status" value="1"/>
</dbReference>
<protein>
    <recommendedName>
        <fullName evidence="8">NHL repeat-containing protein</fullName>
    </recommendedName>
</protein>
<dbReference type="PANTHER" id="PTHR24104">
    <property type="entry name" value="E3 UBIQUITIN-PROTEIN LIGASE NHLRC1-RELATED"/>
    <property type="match status" value="1"/>
</dbReference>
<keyword evidence="1" id="KW-0677">Repeat</keyword>
<feature type="repeat" description="TPR" evidence="2">
    <location>
        <begin position="403"/>
        <end position="436"/>
    </location>
</feature>
<dbReference type="SUPFAM" id="SSF101898">
    <property type="entry name" value="NHL repeat"/>
    <property type="match status" value="1"/>
</dbReference>
<proteinExistence type="predicted"/>
<evidence type="ECO:0008006" key="8">
    <source>
        <dbReference type="Google" id="ProtNLM"/>
    </source>
</evidence>
<dbReference type="RefSeq" id="WP_204819027.1">
    <property type="nucleotide sequence ID" value="NZ_JANHOF010000018.1"/>
</dbReference>
<comment type="caution">
    <text evidence="6">The sequence shown here is derived from an EMBL/GenBank/DDBJ whole genome shotgun (WGS) entry which is preliminary data.</text>
</comment>
<dbReference type="InterPro" id="IPR019734">
    <property type="entry name" value="TPR_rpt"/>
</dbReference>
<evidence type="ECO:0000313" key="7">
    <source>
        <dbReference type="Proteomes" id="UP001589818"/>
    </source>
</evidence>
<evidence type="ECO:0000256" key="1">
    <source>
        <dbReference type="ARBA" id="ARBA00022737"/>
    </source>
</evidence>
<evidence type="ECO:0000256" key="4">
    <source>
        <dbReference type="SAM" id="Phobius"/>
    </source>
</evidence>
<reference evidence="6 7" key="1">
    <citation type="submission" date="2024-09" db="EMBL/GenBank/DDBJ databases">
        <authorList>
            <person name="Sun Q."/>
            <person name="Mori K."/>
        </authorList>
    </citation>
    <scope>NUCLEOTIDE SEQUENCE [LARGE SCALE GENOMIC DNA]</scope>
    <source>
        <strain evidence="6 7">CCM 4839</strain>
    </source>
</reference>
<gene>
    <name evidence="6" type="ORF">ACFFJ8_16535</name>
</gene>
<keyword evidence="4" id="KW-1133">Transmembrane helix</keyword>
<keyword evidence="5" id="KW-0732">Signal</keyword>
<dbReference type="CDD" id="cd05819">
    <property type="entry name" value="NHL"/>
    <property type="match status" value="1"/>
</dbReference>
<evidence type="ECO:0000256" key="5">
    <source>
        <dbReference type="SAM" id="SignalP"/>
    </source>
</evidence>
<keyword evidence="4" id="KW-0812">Transmembrane</keyword>
<dbReference type="Gene3D" id="2.120.10.30">
    <property type="entry name" value="TolB, C-terminal domain"/>
    <property type="match status" value="2"/>
</dbReference>
<dbReference type="InterPro" id="IPR001258">
    <property type="entry name" value="NHL_repeat"/>
</dbReference>
<dbReference type="SUPFAM" id="SSF48452">
    <property type="entry name" value="TPR-like"/>
    <property type="match status" value="1"/>
</dbReference>
<evidence type="ECO:0000313" key="6">
    <source>
        <dbReference type="EMBL" id="MFC0392975.1"/>
    </source>
</evidence>
<organism evidence="6 7">
    <name type="scientific">Paenibacillus mendelii</name>
    <dbReference type="NCBI Taxonomy" id="206163"/>
    <lineage>
        <taxon>Bacteria</taxon>
        <taxon>Bacillati</taxon>
        <taxon>Bacillota</taxon>
        <taxon>Bacilli</taxon>
        <taxon>Bacillales</taxon>
        <taxon>Paenibacillaceae</taxon>
        <taxon>Paenibacillus</taxon>
    </lineage>
</organism>
<feature type="signal peptide" evidence="5">
    <location>
        <begin position="1"/>
        <end position="27"/>
    </location>
</feature>
<dbReference type="SMART" id="SM00028">
    <property type="entry name" value="TPR"/>
    <property type="match status" value="2"/>
</dbReference>
<dbReference type="PROSITE" id="PS50005">
    <property type="entry name" value="TPR"/>
    <property type="match status" value="1"/>
</dbReference>
<dbReference type="Proteomes" id="UP001589818">
    <property type="component" value="Unassembled WGS sequence"/>
</dbReference>
<dbReference type="InterPro" id="IPR011042">
    <property type="entry name" value="6-blade_b-propeller_TolB-like"/>
</dbReference>
<dbReference type="InterPro" id="IPR011990">
    <property type="entry name" value="TPR-like_helical_dom_sf"/>
</dbReference>
<dbReference type="Pfam" id="PF01436">
    <property type="entry name" value="NHL"/>
    <property type="match status" value="1"/>
</dbReference>
<evidence type="ECO:0000256" key="3">
    <source>
        <dbReference type="PROSITE-ProRule" id="PRU00504"/>
    </source>
</evidence>
<feature type="repeat" description="NHL" evidence="3">
    <location>
        <begin position="107"/>
        <end position="141"/>
    </location>
</feature>
<keyword evidence="2" id="KW-0802">TPR repeat</keyword>
<dbReference type="PANTHER" id="PTHR24104:SF25">
    <property type="entry name" value="PROTEIN LIN-41"/>
    <property type="match status" value="1"/>
</dbReference>
<name>A0ABV6JAQ7_9BACL</name>